<dbReference type="RefSeq" id="WP_097060610.1">
    <property type="nucleotide sequence ID" value="NZ_BMLC01000001.1"/>
</dbReference>
<dbReference type="InterPro" id="IPR050194">
    <property type="entry name" value="Glycosyltransferase_grp1"/>
</dbReference>
<dbReference type="EMBL" id="OCST01000003">
    <property type="protein sequence ID" value="SOE65065.1"/>
    <property type="molecule type" value="Genomic_DNA"/>
</dbReference>
<keyword evidence="3 6" id="KW-0808">Transferase</keyword>
<evidence type="ECO:0000256" key="3">
    <source>
        <dbReference type="ARBA" id="ARBA00022679"/>
    </source>
</evidence>
<gene>
    <name evidence="6" type="ORF">SAMN06296378_1495</name>
</gene>
<evidence type="ECO:0000313" key="6">
    <source>
        <dbReference type="EMBL" id="SOE65065.1"/>
    </source>
</evidence>
<dbReference type="Proteomes" id="UP000219440">
    <property type="component" value="Unassembled WGS sequence"/>
</dbReference>
<proteinExistence type="predicted"/>
<accession>A0A2C8ZJV7</accession>
<keyword evidence="2" id="KW-0328">Glycosyltransferase</keyword>
<reference evidence="6 7" key="1">
    <citation type="submission" date="2017-09" db="EMBL/GenBank/DDBJ databases">
        <authorList>
            <person name="Ehlers B."/>
            <person name="Leendertz F.H."/>
        </authorList>
    </citation>
    <scope>NUCLEOTIDE SEQUENCE [LARGE SCALE GENOMIC DNA]</scope>
    <source>
        <strain evidence="6 7">CGMCC 1.05381</strain>
    </source>
</reference>
<dbReference type="InterPro" id="IPR028098">
    <property type="entry name" value="Glyco_trans_4-like_N"/>
</dbReference>
<dbReference type="AlphaFoldDB" id="A0A2C8ZJV7"/>
<keyword evidence="7" id="KW-1185">Reference proteome</keyword>
<dbReference type="GO" id="GO:0016757">
    <property type="term" value="F:glycosyltransferase activity"/>
    <property type="evidence" value="ECO:0007669"/>
    <property type="project" value="UniProtKB-KW"/>
</dbReference>
<sequence>MVAGINRIAMISMHTSPVTQAGTGDAGGLNVAVLGIAAELAIRDVEVDLLTRAVDEPSSRRLLPGVTLHELAAGPAGPLPKERLPQVTDEFGEAVARLARARDGGWDLMHAHYWLSGIAVLPVSLELRLPLVQSFHTIGAMKNALAAADAAPEPEQRLRSETFIASQADAIIAASSAEATALIDLAGAPADRTWIVPPGVDLGLFSPRTESSCEAIRLALGLDPDKPIVVIAGRVQGLKGHDLAIRALSELRAIRGWTPLLVVAGEVTPGDEAFADELVQLAMELGVASDVRFVGALQRDALADLLSAAAVTIMPSFSETFGLVALESAASGTPVIAFRTGGLTDAVSEGVSGLLLGTREPRHWATEIAIMIEDHDRRAAMSLTARTHAERFTWATAAASLLGIYAEVAGPG</sequence>
<organism evidence="6 7">
    <name type="scientific">Salinibacterium xinjiangense</name>
    <dbReference type="NCBI Taxonomy" id="386302"/>
    <lineage>
        <taxon>Bacteria</taxon>
        <taxon>Bacillati</taxon>
        <taxon>Actinomycetota</taxon>
        <taxon>Actinomycetes</taxon>
        <taxon>Micrococcales</taxon>
        <taxon>Microbacteriaceae</taxon>
        <taxon>Salinibacterium</taxon>
    </lineage>
</organism>
<dbReference type="GO" id="GO:1901137">
    <property type="term" value="P:carbohydrate derivative biosynthetic process"/>
    <property type="evidence" value="ECO:0007669"/>
    <property type="project" value="UniProtKB-ARBA"/>
</dbReference>
<evidence type="ECO:0000256" key="2">
    <source>
        <dbReference type="ARBA" id="ARBA00022676"/>
    </source>
</evidence>
<evidence type="ECO:0000259" key="4">
    <source>
        <dbReference type="Pfam" id="PF00534"/>
    </source>
</evidence>
<dbReference type="Pfam" id="PF13439">
    <property type="entry name" value="Glyco_transf_4"/>
    <property type="match status" value="1"/>
</dbReference>
<dbReference type="InterPro" id="IPR001296">
    <property type="entry name" value="Glyco_trans_1"/>
</dbReference>
<evidence type="ECO:0000259" key="5">
    <source>
        <dbReference type="Pfam" id="PF13439"/>
    </source>
</evidence>
<evidence type="ECO:0000256" key="1">
    <source>
        <dbReference type="ARBA" id="ARBA00021292"/>
    </source>
</evidence>
<feature type="domain" description="Glycosyl transferase family 1" evidence="4">
    <location>
        <begin position="216"/>
        <end position="386"/>
    </location>
</feature>
<dbReference type="PANTHER" id="PTHR45947">
    <property type="entry name" value="SULFOQUINOVOSYL TRANSFERASE SQD2"/>
    <property type="match status" value="1"/>
</dbReference>
<dbReference type="OrthoDB" id="9810929at2"/>
<dbReference type="PANTHER" id="PTHR45947:SF3">
    <property type="entry name" value="SULFOQUINOVOSYL TRANSFERASE SQD2"/>
    <property type="match status" value="1"/>
</dbReference>
<dbReference type="Gene3D" id="3.40.50.2000">
    <property type="entry name" value="Glycogen Phosphorylase B"/>
    <property type="match status" value="2"/>
</dbReference>
<protein>
    <recommendedName>
        <fullName evidence="1">D-inositol 3-phosphate glycosyltransferase</fullName>
    </recommendedName>
</protein>
<evidence type="ECO:0000313" key="7">
    <source>
        <dbReference type="Proteomes" id="UP000219440"/>
    </source>
</evidence>
<feature type="domain" description="Glycosyltransferase subfamily 4-like N-terminal" evidence="5">
    <location>
        <begin position="27"/>
        <end position="202"/>
    </location>
</feature>
<dbReference type="Pfam" id="PF00534">
    <property type="entry name" value="Glycos_transf_1"/>
    <property type="match status" value="1"/>
</dbReference>
<name>A0A2C8ZJV7_9MICO</name>
<dbReference type="SUPFAM" id="SSF53756">
    <property type="entry name" value="UDP-Glycosyltransferase/glycogen phosphorylase"/>
    <property type="match status" value="1"/>
</dbReference>